<comment type="caution">
    <text evidence="1">The sequence shown here is derived from an EMBL/GenBank/DDBJ whole genome shotgun (WGS) entry which is preliminary data.</text>
</comment>
<organism evidence="1 2">
    <name type="scientific">Dovyalis caffra</name>
    <dbReference type="NCBI Taxonomy" id="77055"/>
    <lineage>
        <taxon>Eukaryota</taxon>
        <taxon>Viridiplantae</taxon>
        <taxon>Streptophyta</taxon>
        <taxon>Embryophyta</taxon>
        <taxon>Tracheophyta</taxon>
        <taxon>Spermatophyta</taxon>
        <taxon>Magnoliopsida</taxon>
        <taxon>eudicotyledons</taxon>
        <taxon>Gunneridae</taxon>
        <taxon>Pentapetalae</taxon>
        <taxon>rosids</taxon>
        <taxon>fabids</taxon>
        <taxon>Malpighiales</taxon>
        <taxon>Salicaceae</taxon>
        <taxon>Flacourtieae</taxon>
        <taxon>Dovyalis</taxon>
    </lineage>
</organism>
<dbReference type="Proteomes" id="UP001314170">
    <property type="component" value="Unassembled WGS sequence"/>
</dbReference>
<accession>A0AAV1QMP4</accession>
<name>A0AAV1QMP4_9ROSI</name>
<evidence type="ECO:0000313" key="2">
    <source>
        <dbReference type="Proteomes" id="UP001314170"/>
    </source>
</evidence>
<protein>
    <submittedName>
        <fullName evidence="1">Uncharacterized protein</fullName>
    </submittedName>
</protein>
<keyword evidence="2" id="KW-1185">Reference proteome</keyword>
<dbReference type="EMBL" id="CAWUPB010000058">
    <property type="protein sequence ID" value="CAK7322961.1"/>
    <property type="molecule type" value="Genomic_DNA"/>
</dbReference>
<gene>
    <name evidence="1" type="ORF">DCAF_LOCUS575</name>
</gene>
<proteinExistence type="predicted"/>
<reference evidence="1 2" key="1">
    <citation type="submission" date="2024-01" db="EMBL/GenBank/DDBJ databases">
        <authorList>
            <person name="Waweru B."/>
        </authorList>
    </citation>
    <scope>NUCLEOTIDE SEQUENCE [LARGE SCALE GENOMIC DNA]</scope>
</reference>
<evidence type="ECO:0000313" key="1">
    <source>
        <dbReference type="EMBL" id="CAK7322961.1"/>
    </source>
</evidence>
<sequence>MDLMTNEGEVEVETKLPAYWKFNSGATKVSSKADDELERQRQHFFHHSAHLDSSKAFSLAFFAQWVTGVRYSPLAVMRIPSVVFLVELLGKHFIPGRSTGRQLLRPFPLLVSGAKLDLAGGTNLVSNSNWHTAYKNYREDYAIQLHGQSVCYGIDIEALSFSDAEESSFD</sequence>
<dbReference type="AlphaFoldDB" id="A0AAV1QMP4"/>